<dbReference type="InterPro" id="IPR014756">
    <property type="entry name" value="Ig_E-set"/>
</dbReference>
<reference evidence="8 9" key="1">
    <citation type="submission" date="2020-01" db="EMBL/GenBank/DDBJ databases">
        <title>the WGS Modestobacter muralis CPCC 204518.</title>
        <authorList>
            <person name="Jiang Z."/>
        </authorList>
    </citation>
    <scope>NUCLEOTIDE SEQUENCE [LARGE SCALE GENOMIC DNA]</scope>
    <source>
        <strain evidence="8 9">DSM 100205</strain>
    </source>
</reference>
<feature type="transmembrane region" description="Helical" evidence="5">
    <location>
        <begin position="176"/>
        <end position="194"/>
    </location>
</feature>
<name>A0A6P0EX30_9ACTN</name>
<evidence type="ECO:0000313" key="8">
    <source>
        <dbReference type="EMBL" id="NEK95443.1"/>
    </source>
</evidence>
<feature type="domain" description="CopC" evidence="7">
    <location>
        <begin position="43"/>
        <end position="135"/>
    </location>
</feature>
<dbReference type="InterPro" id="IPR007348">
    <property type="entry name" value="CopC_dom"/>
</dbReference>
<keyword evidence="5" id="KW-0812">Transmembrane</keyword>
<dbReference type="Gene3D" id="2.60.40.1220">
    <property type="match status" value="1"/>
</dbReference>
<dbReference type="GO" id="GO:0042597">
    <property type="term" value="C:periplasmic space"/>
    <property type="evidence" value="ECO:0007669"/>
    <property type="project" value="InterPro"/>
</dbReference>
<proteinExistence type="predicted"/>
<keyword evidence="4" id="KW-0186">Copper</keyword>
<dbReference type="AlphaFoldDB" id="A0A6P0EX30"/>
<keyword evidence="3 6" id="KW-0732">Signal</keyword>
<evidence type="ECO:0000259" key="7">
    <source>
        <dbReference type="Pfam" id="PF04234"/>
    </source>
</evidence>
<dbReference type="Proteomes" id="UP000468828">
    <property type="component" value="Unassembled WGS sequence"/>
</dbReference>
<dbReference type="GO" id="GO:0046688">
    <property type="term" value="P:response to copper ion"/>
    <property type="evidence" value="ECO:0007669"/>
    <property type="project" value="InterPro"/>
</dbReference>
<evidence type="ECO:0000256" key="3">
    <source>
        <dbReference type="ARBA" id="ARBA00022729"/>
    </source>
</evidence>
<dbReference type="GO" id="GO:0005507">
    <property type="term" value="F:copper ion binding"/>
    <property type="evidence" value="ECO:0007669"/>
    <property type="project" value="InterPro"/>
</dbReference>
<gene>
    <name evidence="8" type="ORF">GCU67_14895</name>
</gene>
<evidence type="ECO:0000256" key="1">
    <source>
        <dbReference type="ARBA" id="ARBA00004196"/>
    </source>
</evidence>
<dbReference type="PANTHER" id="PTHR34820">
    <property type="entry name" value="INNER MEMBRANE PROTEIN YEBZ"/>
    <property type="match status" value="1"/>
</dbReference>
<evidence type="ECO:0000313" key="9">
    <source>
        <dbReference type="Proteomes" id="UP000468828"/>
    </source>
</evidence>
<dbReference type="InterPro" id="IPR014755">
    <property type="entry name" value="Cu-Rt/internalin_Ig-like"/>
</dbReference>
<comment type="subcellular location">
    <subcellularLocation>
        <location evidence="1">Cell envelope</location>
    </subcellularLocation>
</comment>
<dbReference type="GO" id="GO:0005886">
    <property type="term" value="C:plasma membrane"/>
    <property type="evidence" value="ECO:0007669"/>
    <property type="project" value="TreeGrafter"/>
</dbReference>
<dbReference type="PANTHER" id="PTHR34820:SF4">
    <property type="entry name" value="INNER MEMBRANE PROTEIN YEBZ"/>
    <property type="match status" value="1"/>
</dbReference>
<keyword evidence="5" id="KW-0472">Membrane</keyword>
<accession>A0A6P0EX30</accession>
<evidence type="ECO:0000256" key="2">
    <source>
        <dbReference type="ARBA" id="ARBA00022723"/>
    </source>
</evidence>
<keyword evidence="9" id="KW-1185">Reference proteome</keyword>
<sequence length="198" mass="19572">MTAPRALPPSRRTVPGPRRCQVLEVGALLAVFLGTGTSPAQAHDGLVDTTPLNTEVVTASPATVELTFTGEPLPLGTEVLVLGADGTTVSTGAAEIRGASVVQAVTGSLPSGEYTVEWRSTSSDGHPLTGSHTSTVAVSSNLAAPGPAVTGTTGATDTATATASAAQPTDDGLPTGWLVAGVLALGAVGALVALRRRA</sequence>
<dbReference type="GO" id="GO:0006825">
    <property type="term" value="P:copper ion transport"/>
    <property type="evidence" value="ECO:0007669"/>
    <property type="project" value="InterPro"/>
</dbReference>
<protein>
    <submittedName>
        <fullName evidence="8">Copper resistance protein CopC</fullName>
    </submittedName>
</protein>
<keyword evidence="5" id="KW-1133">Transmembrane helix</keyword>
<dbReference type="GO" id="GO:0030313">
    <property type="term" value="C:cell envelope"/>
    <property type="evidence" value="ECO:0007669"/>
    <property type="project" value="UniProtKB-SubCell"/>
</dbReference>
<dbReference type="InterPro" id="IPR032694">
    <property type="entry name" value="CopC/D"/>
</dbReference>
<keyword evidence="2" id="KW-0479">Metal-binding</keyword>
<feature type="chain" id="PRO_5026739117" evidence="6">
    <location>
        <begin position="43"/>
        <end position="198"/>
    </location>
</feature>
<dbReference type="Pfam" id="PF04234">
    <property type="entry name" value="CopC"/>
    <property type="match status" value="1"/>
</dbReference>
<organism evidence="8 9">
    <name type="scientific">Modestobacter muralis</name>
    <dbReference type="NCBI Taxonomy" id="1608614"/>
    <lineage>
        <taxon>Bacteria</taxon>
        <taxon>Bacillati</taxon>
        <taxon>Actinomycetota</taxon>
        <taxon>Actinomycetes</taxon>
        <taxon>Geodermatophilales</taxon>
        <taxon>Geodermatophilaceae</taxon>
        <taxon>Modestobacter</taxon>
    </lineage>
</organism>
<dbReference type="SUPFAM" id="SSF81296">
    <property type="entry name" value="E set domains"/>
    <property type="match status" value="1"/>
</dbReference>
<comment type="caution">
    <text evidence="8">The sequence shown here is derived from an EMBL/GenBank/DDBJ whole genome shotgun (WGS) entry which is preliminary data.</text>
</comment>
<evidence type="ECO:0000256" key="6">
    <source>
        <dbReference type="SAM" id="SignalP"/>
    </source>
</evidence>
<feature type="signal peptide" evidence="6">
    <location>
        <begin position="1"/>
        <end position="42"/>
    </location>
</feature>
<dbReference type="EMBL" id="JAAGWH010000041">
    <property type="protein sequence ID" value="NEK95443.1"/>
    <property type="molecule type" value="Genomic_DNA"/>
</dbReference>
<evidence type="ECO:0000256" key="4">
    <source>
        <dbReference type="ARBA" id="ARBA00023008"/>
    </source>
</evidence>
<evidence type="ECO:0000256" key="5">
    <source>
        <dbReference type="SAM" id="Phobius"/>
    </source>
</evidence>